<evidence type="ECO:0000313" key="3">
    <source>
        <dbReference type="Proteomes" id="UP000015354"/>
    </source>
</evidence>
<comment type="caution">
    <text evidence="2">The sequence shown here is derived from an EMBL/GenBank/DDBJ whole genome shotgun (WGS) entry which is preliminary data.</text>
</comment>
<proteinExistence type="predicted"/>
<evidence type="ECO:0000313" key="2">
    <source>
        <dbReference type="EMBL" id="EPY20284.1"/>
    </source>
</evidence>
<dbReference type="AlphaFoldDB" id="S9TUP5"/>
<accession>S9TUP5</accession>
<evidence type="ECO:0000256" key="1">
    <source>
        <dbReference type="SAM" id="MobiDB-lite"/>
    </source>
</evidence>
<organism evidence="2 3">
    <name type="scientific">Strigomonas culicis</name>
    <dbReference type="NCBI Taxonomy" id="28005"/>
    <lineage>
        <taxon>Eukaryota</taxon>
        <taxon>Discoba</taxon>
        <taxon>Euglenozoa</taxon>
        <taxon>Kinetoplastea</taxon>
        <taxon>Metakinetoplastina</taxon>
        <taxon>Trypanosomatida</taxon>
        <taxon>Trypanosomatidae</taxon>
        <taxon>Strigomonadinae</taxon>
        <taxon>Strigomonas</taxon>
    </lineage>
</organism>
<dbReference type="OrthoDB" id="272447at2759"/>
<gene>
    <name evidence="2" type="ORF">STCU_09067</name>
</gene>
<feature type="compositionally biased region" description="Pro residues" evidence="1">
    <location>
        <begin position="409"/>
        <end position="423"/>
    </location>
</feature>
<sequence length="692" mass="77368">MHFEFLSDSRRVDPAKDKCFHWLQDKYKTVDLKSSTAVDGALSSDAVVESVTTEVTELLRNDLRACNQFMWTRFAYPSEPHTPLRSNYTTDPNKNEVQVSIDVHTRQDDATQNKAVEKVSVTLVDEKTEAKSLTAWEQEPSRNIFREAFFKQRIEELFIDDKTLRENGGGRDGALSSERPLLGGYVENLGRVEDGFRFLFFPQSQHSLLSPGGEAVLSDEEALKKRKQTPQAVPYYVQGSVFQNMERYNPAMALSSSTTHDADGGGGGGSGARLQGVLRWWDSWRLNLSAAAKVDGGADARVPLRLVEANLSVHNKKTEQRLDDDGEKVVRCSMGEESLQVRYGKEQDPRYTGRVTVAHHTVDAHDPAGTNTSENKDGTTPEPKAKQTKRDILSVQWQEQYDSAKQTYPLPPSVALAPPPPCPGGRDRRGDAGTGRAPAAPLSNDAAYTYSVQADAGPGLEVLDGATATVYAAVRSQAHVEVPLPRRFSLLLRNQSSLVCPFVPLEPAFIACDDAAEEKQPVSGWRQYLRPHDYFWATQGPKWEANLVRGFSNDYSSMHHAKYWYSVFSAELGRDKQTAGSSEVRRSFWQSLSKNSFLKAFFNVCFTDTLREYPRASVGVSVTSDVPRLTVDVFNNILPNTFECSFSWFVDFDKRQLKRGLQPGAAEEAQFIRISPSETFRHMKCGATWKFE</sequence>
<name>S9TUP5_9TRYP</name>
<feature type="compositionally biased region" description="Basic and acidic residues" evidence="1">
    <location>
        <begin position="374"/>
        <end position="391"/>
    </location>
</feature>
<dbReference type="Proteomes" id="UP000015354">
    <property type="component" value="Unassembled WGS sequence"/>
</dbReference>
<protein>
    <submittedName>
        <fullName evidence="2">Uncharacterized protein</fullName>
    </submittedName>
</protein>
<keyword evidence="3" id="KW-1185">Reference proteome</keyword>
<feature type="region of interest" description="Disordered" evidence="1">
    <location>
        <begin position="361"/>
        <end position="391"/>
    </location>
</feature>
<reference evidence="2 3" key="1">
    <citation type="journal article" date="2013" name="PLoS ONE">
        <title>Predicting the Proteins of Angomonas deanei, Strigomonas culicis and Their Respective Endosymbionts Reveals New Aspects of the Trypanosomatidae Family.</title>
        <authorList>
            <person name="Motta M.C."/>
            <person name="Martins A.C."/>
            <person name="de Souza S.S."/>
            <person name="Catta-Preta C.M."/>
            <person name="Silva R."/>
            <person name="Klein C.C."/>
            <person name="de Almeida L.G."/>
            <person name="de Lima Cunha O."/>
            <person name="Ciapina L.P."/>
            <person name="Brocchi M."/>
            <person name="Colabardini A.C."/>
            <person name="de Araujo Lima B."/>
            <person name="Machado C.R."/>
            <person name="de Almeida Soares C.M."/>
            <person name="Probst C.M."/>
            <person name="de Menezes C.B."/>
            <person name="Thompson C.E."/>
            <person name="Bartholomeu D.C."/>
            <person name="Gradia D.F."/>
            <person name="Pavoni D.P."/>
            <person name="Grisard E.C."/>
            <person name="Fantinatti-Garboggini F."/>
            <person name="Marchini F.K."/>
            <person name="Rodrigues-Luiz G.F."/>
            <person name="Wagner G."/>
            <person name="Goldman G.H."/>
            <person name="Fietto J.L."/>
            <person name="Elias M.C."/>
            <person name="Goldman M.H."/>
            <person name="Sagot M.F."/>
            <person name="Pereira M."/>
            <person name="Stoco P.H."/>
            <person name="de Mendonca-Neto R.P."/>
            <person name="Teixeira S.M."/>
            <person name="Maciel T.E."/>
            <person name="de Oliveira Mendes T.A."/>
            <person name="Urmenyi T.P."/>
            <person name="de Souza W."/>
            <person name="Schenkman S."/>
            <person name="de Vasconcelos A.T."/>
        </authorList>
    </citation>
    <scope>NUCLEOTIDE SEQUENCE [LARGE SCALE GENOMIC DNA]</scope>
</reference>
<feature type="region of interest" description="Disordered" evidence="1">
    <location>
        <begin position="407"/>
        <end position="441"/>
    </location>
</feature>
<dbReference type="EMBL" id="ATMH01009067">
    <property type="protein sequence ID" value="EPY20284.1"/>
    <property type="molecule type" value="Genomic_DNA"/>
</dbReference>